<name>A0ACD3AY36_9AGAR</name>
<organism evidence="1 2">
    <name type="scientific">Pluteus cervinus</name>
    <dbReference type="NCBI Taxonomy" id="181527"/>
    <lineage>
        <taxon>Eukaryota</taxon>
        <taxon>Fungi</taxon>
        <taxon>Dikarya</taxon>
        <taxon>Basidiomycota</taxon>
        <taxon>Agaricomycotina</taxon>
        <taxon>Agaricomycetes</taxon>
        <taxon>Agaricomycetidae</taxon>
        <taxon>Agaricales</taxon>
        <taxon>Pluteineae</taxon>
        <taxon>Pluteaceae</taxon>
        <taxon>Pluteus</taxon>
    </lineage>
</organism>
<gene>
    <name evidence="1" type="ORF">BDN72DRAFT_857392</name>
</gene>
<reference evidence="1 2" key="1">
    <citation type="journal article" date="2019" name="Nat. Ecol. Evol.">
        <title>Megaphylogeny resolves global patterns of mushroom evolution.</title>
        <authorList>
            <person name="Varga T."/>
            <person name="Krizsan K."/>
            <person name="Foldi C."/>
            <person name="Dima B."/>
            <person name="Sanchez-Garcia M."/>
            <person name="Sanchez-Ramirez S."/>
            <person name="Szollosi G.J."/>
            <person name="Szarkandi J.G."/>
            <person name="Papp V."/>
            <person name="Albert L."/>
            <person name="Andreopoulos W."/>
            <person name="Angelini C."/>
            <person name="Antonin V."/>
            <person name="Barry K.W."/>
            <person name="Bougher N.L."/>
            <person name="Buchanan P."/>
            <person name="Buyck B."/>
            <person name="Bense V."/>
            <person name="Catcheside P."/>
            <person name="Chovatia M."/>
            <person name="Cooper J."/>
            <person name="Damon W."/>
            <person name="Desjardin D."/>
            <person name="Finy P."/>
            <person name="Geml J."/>
            <person name="Haridas S."/>
            <person name="Hughes K."/>
            <person name="Justo A."/>
            <person name="Karasinski D."/>
            <person name="Kautmanova I."/>
            <person name="Kiss B."/>
            <person name="Kocsube S."/>
            <person name="Kotiranta H."/>
            <person name="LaButti K.M."/>
            <person name="Lechner B.E."/>
            <person name="Liimatainen K."/>
            <person name="Lipzen A."/>
            <person name="Lukacs Z."/>
            <person name="Mihaltcheva S."/>
            <person name="Morgado L.N."/>
            <person name="Niskanen T."/>
            <person name="Noordeloos M.E."/>
            <person name="Ohm R.A."/>
            <person name="Ortiz-Santana B."/>
            <person name="Ovrebo C."/>
            <person name="Racz N."/>
            <person name="Riley R."/>
            <person name="Savchenko A."/>
            <person name="Shiryaev A."/>
            <person name="Soop K."/>
            <person name="Spirin V."/>
            <person name="Szebenyi C."/>
            <person name="Tomsovsky M."/>
            <person name="Tulloss R.E."/>
            <person name="Uehling J."/>
            <person name="Grigoriev I.V."/>
            <person name="Vagvolgyi C."/>
            <person name="Papp T."/>
            <person name="Martin F.M."/>
            <person name="Miettinen O."/>
            <person name="Hibbett D.S."/>
            <person name="Nagy L.G."/>
        </authorList>
    </citation>
    <scope>NUCLEOTIDE SEQUENCE [LARGE SCALE GENOMIC DNA]</scope>
    <source>
        <strain evidence="1 2">NL-1719</strain>
    </source>
</reference>
<keyword evidence="2" id="KW-1185">Reference proteome</keyword>
<dbReference type="Proteomes" id="UP000308600">
    <property type="component" value="Unassembled WGS sequence"/>
</dbReference>
<evidence type="ECO:0000313" key="1">
    <source>
        <dbReference type="EMBL" id="TFK69862.1"/>
    </source>
</evidence>
<dbReference type="EMBL" id="ML208323">
    <property type="protein sequence ID" value="TFK69862.1"/>
    <property type="molecule type" value="Genomic_DNA"/>
</dbReference>
<evidence type="ECO:0000313" key="2">
    <source>
        <dbReference type="Proteomes" id="UP000308600"/>
    </source>
</evidence>
<proteinExistence type="predicted"/>
<sequence>MLAFKPSKIIKGFTKPDIQNTDECVAVYPLPVEITSQIPYEIYECFIQFLKDDVIALRACSLVCRGWKQNFQPVLFRLLLRPRSVTNPRFKFKDKVQCAVIHEPTKTVLYGTDQGMYWSNLDHPEDSPVKVMVFLNIKQVDIMTLNGQVFVILLANGCLYKSPLDALDPSRASMANPGVQAWPSDMEFYAVGKVSDVEVIAVLPQGILPSMRYDDHVFFILPPHILTVIFQHYSVSHPTSSLYFLKRRIVAIHPMSGFSVISLRDMTSVIIPDSSVPEFKFTKSAKALAMAAVDDHFILCFDKFAFYVDQQTKRMNDTLITWCHTPHQVVFHRSYILAFSTESLEIRRLRTGALHQLIHRKFRLLSGPTSSRVVVMRDDGRIFALKK</sequence>
<accession>A0ACD3AY36</accession>
<protein>
    <submittedName>
        <fullName evidence="1">Uncharacterized protein</fullName>
    </submittedName>
</protein>